<gene>
    <name evidence="3" type="ORF">DFQ10_105159</name>
</gene>
<dbReference type="OrthoDB" id="2582440at2"/>
<comment type="caution">
    <text evidence="3">The sequence shown here is derived from an EMBL/GenBank/DDBJ whole genome shotgun (WGS) entry which is preliminary data.</text>
</comment>
<dbReference type="Proteomes" id="UP000256980">
    <property type="component" value="Unassembled WGS sequence"/>
</dbReference>
<dbReference type="InterPro" id="IPR026444">
    <property type="entry name" value="Secre_tail"/>
</dbReference>
<protein>
    <submittedName>
        <fullName evidence="3">Putative secreted protein (Por secretion system target)</fullName>
    </submittedName>
</protein>
<reference evidence="3 4" key="1">
    <citation type="submission" date="2018-07" db="EMBL/GenBank/DDBJ databases">
        <title>Genomic Encyclopedia of Type Strains, Phase III (KMG-III): the genomes of soil and plant-associated and newly described type strains.</title>
        <authorList>
            <person name="Whitman W."/>
        </authorList>
    </citation>
    <scope>NUCLEOTIDE SEQUENCE [LARGE SCALE GENOMIC DNA]</scope>
    <source>
        <strain evidence="3 4">CECT 7946</strain>
    </source>
</reference>
<dbReference type="NCBIfam" id="TIGR04183">
    <property type="entry name" value="Por_Secre_tail"/>
    <property type="match status" value="1"/>
</dbReference>
<feature type="signal peptide" evidence="2">
    <location>
        <begin position="1"/>
        <end position="18"/>
    </location>
</feature>
<organism evidence="3 4">
    <name type="scientific">Winogradskyella eximia</name>
    <dbReference type="NCBI Taxonomy" id="262006"/>
    <lineage>
        <taxon>Bacteria</taxon>
        <taxon>Pseudomonadati</taxon>
        <taxon>Bacteroidota</taxon>
        <taxon>Flavobacteriia</taxon>
        <taxon>Flavobacteriales</taxon>
        <taxon>Flavobacteriaceae</taxon>
        <taxon>Winogradskyella</taxon>
    </lineage>
</organism>
<dbReference type="EMBL" id="QRDV01000005">
    <property type="protein sequence ID" value="RED43559.1"/>
    <property type="molecule type" value="Genomic_DNA"/>
</dbReference>
<dbReference type="RefSeq" id="WP_115817658.1">
    <property type="nucleotide sequence ID" value="NZ_QRDV01000005.1"/>
</dbReference>
<proteinExistence type="predicted"/>
<evidence type="ECO:0000256" key="1">
    <source>
        <dbReference type="ARBA" id="ARBA00022729"/>
    </source>
</evidence>
<evidence type="ECO:0000313" key="3">
    <source>
        <dbReference type="EMBL" id="RED43559.1"/>
    </source>
</evidence>
<sequence>MKLSFLAWLLLGCSMAFAQLTVTNDSYIFVDGNGFTAAPDVAPLYVTNEVNLTGADSKIYLRNEAQLIQDFGAATSTNSGTGQLSVYQTGTVNQWSYNYWCSPVGNNSAATGNENARVNLIDDATGLISSTDAAFTTGFDGSASPLTISDRWLWTYQTADQYIDWVYVGATGNISPGLGFTMKGNGTGATGSQVYDFRGKPNNGTITNDVANGLNTLVGNPYPSAMDSALFIHDPQNQASITGTLLYWEQDGTVPSHTLQDYRGGYYSFTINATGTVITDTPAQFMTYDEDDNTFPLAIPTDGSKSAGRYIPIGQGFMVEGIAGTPGTPATVYAKNAHRVFAKESDGNSYFFRNSTDDGDNTDETTSIQYQDNGLSIVPDDFKRFRINVDFTANEAQYTRQLVLNFHETATAGFDYGLELIHSEPTPSDAYFLLDEKIYNGQAFPFEETLIIPITIDIEQQQPLRFRIFDIQNFDESQGIYIHDIDNDTYVNLRNLDYELNIEPGNYSNRFEIVFTPEGTLGIDEFDVTSLSIRQDNNNQELTVLNPTNLDVKTIELYDVSGRRVLSLPIDAVSDHYNLSTVSISDGAYIVKVATKSSTNLKSQKILVKH</sequence>
<name>A0A3D9H233_9FLAO</name>
<keyword evidence="4" id="KW-1185">Reference proteome</keyword>
<feature type="chain" id="PRO_5017707772" evidence="2">
    <location>
        <begin position="19"/>
        <end position="610"/>
    </location>
</feature>
<accession>A0A3D9H233</accession>
<evidence type="ECO:0000313" key="4">
    <source>
        <dbReference type="Proteomes" id="UP000256980"/>
    </source>
</evidence>
<evidence type="ECO:0000256" key="2">
    <source>
        <dbReference type="SAM" id="SignalP"/>
    </source>
</evidence>
<dbReference type="AlphaFoldDB" id="A0A3D9H233"/>
<keyword evidence="1 2" id="KW-0732">Signal</keyword>